<dbReference type="InterPro" id="IPR010349">
    <property type="entry name" value="Asparaginase_II"/>
</dbReference>
<accession>A0A6J6EF78</accession>
<organism evidence="1">
    <name type="scientific">freshwater metagenome</name>
    <dbReference type="NCBI Taxonomy" id="449393"/>
    <lineage>
        <taxon>unclassified sequences</taxon>
        <taxon>metagenomes</taxon>
        <taxon>ecological metagenomes</taxon>
    </lineage>
</organism>
<gene>
    <name evidence="1" type="ORF">UFOPK1698_00732</name>
</gene>
<evidence type="ECO:0000313" key="1">
    <source>
        <dbReference type="EMBL" id="CAB4574109.1"/>
    </source>
</evidence>
<proteinExistence type="predicted"/>
<dbReference type="AlphaFoldDB" id="A0A6J6EF78"/>
<protein>
    <submittedName>
        <fullName evidence="1">Unannotated protein</fullName>
    </submittedName>
</protein>
<dbReference type="EMBL" id="CAEZTP010000052">
    <property type="protein sequence ID" value="CAB4574109.1"/>
    <property type="molecule type" value="Genomic_DNA"/>
</dbReference>
<dbReference type="Pfam" id="PF06089">
    <property type="entry name" value="Asparaginase_II"/>
    <property type="match status" value="1"/>
</dbReference>
<name>A0A6J6EF78_9ZZZZ</name>
<dbReference type="PANTHER" id="PTHR42110">
    <property type="entry name" value="L-ASPARAGINASE, PUTATIVE (AFU_ORTHOLOGUE AFUA_3G11890)-RELATED"/>
    <property type="match status" value="1"/>
</dbReference>
<reference evidence="1" key="1">
    <citation type="submission" date="2020-05" db="EMBL/GenBank/DDBJ databases">
        <authorList>
            <person name="Chiriac C."/>
            <person name="Salcher M."/>
            <person name="Ghai R."/>
            <person name="Kavagutti S V."/>
        </authorList>
    </citation>
    <scope>NUCLEOTIDE SEQUENCE</scope>
</reference>
<sequence>MLGEVLAEVTRSGVVESVHAGHVVVLNADGSINFQKGDPTLNVYSRSSLKSIQASAMVRAGLDLEPRLLALVCASHAGTSMHQNGALEILAKAGLDQGALQCMIDRPLDEELRRTQDATRLAMNCSGKHSGMLLTCVINDWPIQNYLDPTHPLQQLIKKEVETMSGEPVALTSVDGCGAPLFLFSLLGLARAIQNLTLSSDPIHQRVISACRNNPEMVSGPGRLATYMMQNVEGLFMKDGAEAVNIASLSDGRSFAIKISDGSMRAMPAISAALIKRWGFDAKEKVENIYGGGVEIGLIRASL</sequence>
<dbReference type="PANTHER" id="PTHR42110:SF1">
    <property type="entry name" value="L-ASPARAGINASE, PUTATIVE (AFU_ORTHOLOGUE AFUA_3G11890)-RELATED"/>
    <property type="match status" value="1"/>
</dbReference>